<keyword evidence="5" id="KW-0325">Glycoprotein</keyword>
<evidence type="ECO:0000256" key="6">
    <source>
        <dbReference type="PROSITE-ProRule" id="PRU00302"/>
    </source>
</evidence>
<dbReference type="EMBL" id="JANEYG010000038">
    <property type="protein sequence ID" value="KAJ8916886.1"/>
    <property type="molecule type" value="Genomic_DNA"/>
</dbReference>
<keyword evidence="3" id="KW-0677">Repeat</keyword>
<feature type="domain" description="Sushi" evidence="7">
    <location>
        <begin position="255"/>
        <end position="320"/>
    </location>
</feature>
<keyword evidence="4 6" id="KW-1015">Disulfide bond</keyword>
<evidence type="ECO:0000313" key="8">
    <source>
        <dbReference type="EMBL" id="KAJ8916886.1"/>
    </source>
</evidence>
<protein>
    <recommendedName>
        <fullName evidence="7">Sushi domain-containing protein</fullName>
    </recommendedName>
</protein>
<name>A0AAV8VT49_9CUCU</name>
<proteinExistence type="predicted"/>
<evidence type="ECO:0000256" key="4">
    <source>
        <dbReference type="ARBA" id="ARBA00023157"/>
    </source>
</evidence>
<gene>
    <name evidence="8" type="ORF">NQ315_013354</name>
</gene>
<dbReference type="CDD" id="cd00033">
    <property type="entry name" value="CCP"/>
    <property type="match status" value="5"/>
</dbReference>
<feature type="disulfide bond" evidence="6">
    <location>
        <begin position="225"/>
        <end position="252"/>
    </location>
</feature>
<dbReference type="PANTHER" id="PTHR46393">
    <property type="entry name" value="SUSHI DOMAIN-CONTAINING PROTEIN"/>
    <property type="match status" value="1"/>
</dbReference>
<dbReference type="InterPro" id="IPR000436">
    <property type="entry name" value="Sushi_SCR_CCP_dom"/>
</dbReference>
<organism evidence="8 9">
    <name type="scientific">Exocentrus adspersus</name>
    <dbReference type="NCBI Taxonomy" id="1586481"/>
    <lineage>
        <taxon>Eukaryota</taxon>
        <taxon>Metazoa</taxon>
        <taxon>Ecdysozoa</taxon>
        <taxon>Arthropoda</taxon>
        <taxon>Hexapoda</taxon>
        <taxon>Insecta</taxon>
        <taxon>Pterygota</taxon>
        <taxon>Neoptera</taxon>
        <taxon>Endopterygota</taxon>
        <taxon>Coleoptera</taxon>
        <taxon>Polyphaga</taxon>
        <taxon>Cucujiformia</taxon>
        <taxon>Chrysomeloidea</taxon>
        <taxon>Cerambycidae</taxon>
        <taxon>Lamiinae</taxon>
        <taxon>Acanthocinini</taxon>
        <taxon>Exocentrus</taxon>
    </lineage>
</organism>
<feature type="domain" description="Sushi" evidence="7">
    <location>
        <begin position="10"/>
        <end position="77"/>
    </location>
</feature>
<dbReference type="Pfam" id="PF00084">
    <property type="entry name" value="Sushi"/>
    <property type="match status" value="4"/>
</dbReference>
<dbReference type="AlphaFoldDB" id="A0AAV8VT49"/>
<keyword evidence="2" id="KW-0732">Signal</keyword>
<evidence type="ECO:0000256" key="2">
    <source>
        <dbReference type="ARBA" id="ARBA00022729"/>
    </source>
</evidence>
<evidence type="ECO:0000256" key="1">
    <source>
        <dbReference type="ARBA" id="ARBA00022659"/>
    </source>
</evidence>
<feature type="domain" description="Sushi" evidence="7">
    <location>
        <begin position="191"/>
        <end position="254"/>
    </location>
</feature>
<evidence type="ECO:0000313" key="9">
    <source>
        <dbReference type="Proteomes" id="UP001159042"/>
    </source>
</evidence>
<sequence length="385" mass="42312">IMEDFNPFFKSCKLPIMNSYLVLTFRNVTIQTNEWTFPHGAKLRIRCREVGLYKLLGTASPYCQNGVWSSQFPSCVPTTLLTNFTGWAIAPEERDWKYRLSVYYASPQDSGIFTCATPKGITNSVTLYVAAIHCDQISVKGMKINVRVEGTKLGQKAIFQCPTGYRIAGPSNLTCQASGKWSAPIPQCELVKCPPLSSSPGGLPEPYLQLEEYNNSFGGRSVFSCAWGYKLNGTPGIECELNGSWSGPLPKCDPIKCPPPIVPVNGHLRQLEAPGMDGGRYTVGSLVQFACEGVHYLEGEASIICTESGFWSHPPPFCKPRCSALEEPNNGFIVPTKLAYDPGDEIDVICKPGFEANIEDKPKCLPEGKWSTISFLCTNYSISIL</sequence>
<dbReference type="PROSITE" id="PS50923">
    <property type="entry name" value="SUSHI"/>
    <property type="match status" value="5"/>
</dbReference>
<evidence type="ECO:0000256" key="3">
    <source>
        <dbReference type="ARBA" id="ARBA00022737"/>
    </source>
</evidence>
<dbReference type="InterPro" id="IPR035976">
    <property type="entry name" value="Sushi/SCR/CCP_sf"/>
</dbReference>
<dbReference type="SUPFAM" id="SSF57535">
    <property type="entry name" value="Complement control module/SCR domain"/>
    <property type="match status" value="5"/>
</dbReference>
<evidence type="ECO:0000256" key="5">
    <source>
        <dbReference type="ARBA" id="ARBA00023180"/>
    </source>
</evidence>
<dbReference type="SMART" id="SM00032">
    <property type="entry name" value="CCP"/>
    <property type="match status" value="5"/>
</dbReference>
<keyword evidence="9" id="KW-1185">Reference proteome</keyword>
<accession>A0AAV8VT49</accession>
<comment type="caution">
    <text evidence="6">Lacks conserved residue(s) required for the propagation of feature annotation.</text>
</comment>
<dbReference type="PANTHER" id="PTHR46393:SF7">
    <property type="entry name" value="COMPLEMENT C2"/>
    <property type="match status" value="1"/>
</dbReference>
<feature type="domain" description="Sushi" evidence="7">
    <location>
        <begin position="323"/>
        <end position="379"/>
    </location>
</feature>
<evidence type="ECO:0000259" key="7">
    <source>
        <dbReference type="PROSITE" id="PS50923"/>
    </source>
</evidence>
<feature type="non-terminal residue" evidence="8">
    <location>
        <position position="1"/>
    </location>
</feature>
<dbReference type="Proteomes" id="UP001159042">
    <property type="component" value="Unassembled WGS sequence"/>
</dbReference>
<keyword evidence="1 6" id="KW-0768">Sushi</keyword>
<dbReference type="Gene3D" id="2.10.70.10">
    <property type="entry name" value="Complement Module, domain 1"/>
    <property type="match status" value="5"/>
</dbReference>
<reference evidence="8 9" key="1">
    <citation type="journal article" date="2023" name="Insect Mol. Biol.">
        <title>Genome sequencing provides insights into the evolution of gene families encoding plant cell wall-degrading enzymes in longhorned beetles.</title>
        <authorList>
            <person name="Shin N.R."/>
            <person name="Okamura Y."/>
            <person name="Kirsch R."/>
            <person name="Pauchet Y."/>
        </authorList>
    </citation>
    <scope>NUCLEOTIDE SEQUENCE [LARGE SCALE GENOMIC DNA]</scope>
    <source>
        <strain evidence="8">EAD_L_NR</strain>
    </source>
</reference>
<feature type="disulfide bond" evidence="6">
    <location>
        <begin position="161"/>
        <end position="188"/>
    </location>
</feature>
<feature type="disulfide bond" evidence="6">
    <location>
        <begin position="291"/>
        <end position="318"/>
    </location>
</feature>
<feature type="domain" description="Sushi" evidence="7">
    <location>
        <begin position="132"/>
        <end position="190"/>
    </location>
</feature>
<comment type="caution">
    <text evidence="8">The sequence shown here is derived from an EMBL/GenBank/DDBJ whole genome shotgun (WGS) entry which is preliminary data.</text>
</comment>
<feature type="disulfide bond" evidence="6">
    <location>
        <begin position="350"/>
        <end position="377"/>
    </location>
</feature>